<evidence type="ECO:0000313" key="2">
    <source>
        <dbReference type="EMBL" id="CAD8079198.1"/>
    </source>
</evidence>
<feature type="transmembrane region" description="Helical" evidence="1">
    <location>
        <begin position="49"/>
        <end position="66"/>
    </location>
</feature>
<keyword evidence="1" id="KW-0812">Transmembrane</keyword>
<dbReference type="EMBL" id="CAJJDM010000062">
    <property type="protein sequence ID" value="CAD8079198.1"/>
    <property type="molecule type" value="Genomic_DNA"/>
</dbReference>
<protein>
    <submittedName>
        <fullName evidence="2">Uncharacterized protein</fullName>
    </submittedName>
</protein>
<name>A0A8S1MGG6_PARPR</name>
<dbReference type="Proteomes" id="UP000688137">
    <property type="component" value="Unassembled WGS sequence"/>
</dbReference>
<reference evidence="2" key="1">
    <citation type="submission" date="2021-01" db="EMBL/GenBank/DDBJ databases">
        <authorList>
            <consortium name="Genoscope - CEA"/>
            <person name="William W."/>
        </authorList>
    </citation>
    <scope>NUCLEOTIDE SEQUENCE</scope>
</reference>
<evidence type="ECO:0000313" key="3">
    <source>
        <dbReference type="Proteomes" id="UP000688137"/>
    </source>
</evidence>
<evidence type="ECO:0000256" key="1">
    <source>
        <dbReference type="SAM" id="Phobius"/>
    </source>
</evidence>
<accession>A0A8S1MGG6</accession>
<dbReference type="AlphaFoldDB" id="A0A8S1MGG6"/>
<dbReference type="OMA" id="FFQQCMA"/>
<feature type="transmembrane region" description="Helical" evidence="1">
    <location>
        <begin position="98"/>
        <end position="122"/>
    </location>
</feature>
<keyword evidence="1" id="KW-0472">Membrane</keyword>
<proteinExistence type="predicted"/>
<gene>
    <name evidence="2" type="ORF">PPRIM_AZ9-3.1.T0610172</name>
</gene>
<keyword evidence="1" id="KW-1133">Transmembrane helix</keyword>
<comment type="caution">
    <text evidence="2">The sequence shown here is derived from an EMBL/GenBank/DDBJ whole genome shotgun (WGS) entry which is preliminary data.</text>
</comment>
<organism evidence="2 3">
    <name type="scientific">Paramecium primaurelia</name>
    <dbReference type="NCBI Taxonomy" id="5886"/>
    <lineage>
        <taxon>Eukaryota</taxon>
        <taxon>Sar</taxon>
        <taxon>Alveolata</taxon>
        <taxon>Ciliophora</taxon>
        <taxon>Intramacronucleata</taxon>
        <taxon>Oligohymenophorea</taxon>
        <taxon>Peniculida</taxon>
        <taxon>Parameciidae</taxon>
        <taxon>Paramecium</taxon>
    </lineage>
</organism>
<feature type="transmembrane region" description="Helical" evidence="1">
    <location>
        <begin position="73"/>
        <end position="92"/>
    </location>
</feature>
<keyword evidence="3" id="KW-1185">Reference proteome</keyword>
<sequence>MINSQSDDGEQPVSSVQAIEKPQKFSLFDLIVGLSIFSVLFFQQCMAEILFPIGFIFLMNGILYKCNRRIDQFMIGLFYVVQLFAVWALTYHDFEECRIGYVLVVIYVVVIFCFITSSMIILT</sequence>